<evidence type="ECO:0000313" key="3">
    <source>
        <dbReference type="RefSeq" id="XP_031569896.1"/>
    </source>
</evidence>
<dbReference type="Gene3D" id="3.40.50.300">
    <property type="entry name" value="P-loop containing nucleotide triphosphate hydrolases"/>
    <property type="match status" value="1"/>
</dbReference>
<dbReference type="RefSeq" id="XP_031569896.1">
    <property type="nucleotide sequence ID" value="XM_031714036.1"/>
</dbReference>
<dbReference type="Proteomes" id="UP000515163">
    <property type="component" value="Unplaced"/>
</dbReference>
<dbReference type="InterPro" id="IPR001806">
    <property type="entry name" value="Small_GTPase"/>
</dbReference>
<dbReference type="PROSITE" id="PS51420">
    <property type="entry name" value="RHO"/>
    <property type="match status" value="1"/>
</dbReference>
<gene>
    <name evidence="3" type="primary">LOC116304318</name>
</gene>
<dbReference type="GO" id="GO:0005525">
    <property type="term" value="F:GTP binding"/>
    <property type="evidence" value="ECO:0007669"/>
    <property type="project" value="InterPro"/>
</dbReference>
<dbReference type="GeneID" id="116304318"/>
<feature type="domain" description="BTB" evidence="1">
    <location>
        <begin position="241"/>
        <end position="331"/>
    </location>
</feature>
<dbReference type="AlphaFoldDB" id="A0A6P8IRW9"/>
<dbReference type="InterPro" id="IPR027417">
    <property type="entry name" value="P-loop_NTPase"/>
</dbReference>
<dbReference type="SUPFAM" id="SSF54695">
    <property type="entry name" value="POZ domain"/>
    <property type="match status" value="2"/>
</dbReference>
<dbReference type="PROSITE" id="PS50097">
    <property type="entry name" value="BTB"/>
    <property type="match status" value="2"/>
</dbReference>
<dbReference type="SMART" id="SM00175">
    <property type="entry name" value="RAB"/>
    <property type="match status" value="1"/>
</dbReference>
<dbReference type="InterPro" id="IPR011333">
    <property type="entry name" value="SKP1/BTB/POZ_sf"/>
</dbReference>
<accession>A0A6P8IRW9</accession>
<sequence>MQSEVLKITLLGDHNVGKTCFLYSLVLNDFPAKYTPNAFPGDVNATTYTLKKQMFTLCFNDPLEGDDCLKLKPVSFPGTDLFAVFYDISRRESLQKISGLYERVCEQTPQVPVILVGNKIDLRQTDDQESSNEAMVTLQEACDVAETMNTICLECSALSGEGIHEAACVMVHMAAYGQIPKRRLFRKESKRQTIDVPLDSLILDAREFYGMDNAPSCPGVNVLPSKSVEDLAKMIHDTTCKDVRFIFEDNSYVDAHQIILISAAPTLFQEILTGTAKSQVSGLPQEMFEKISWPVHGGFQNDRKWRIVEIRVCKKVKRKEFLRLLEFLYEGASIAYLKSDDSIHELMAIAEKFQLQDLLTACENVLEGNELENIQKKTFVGGGKATILKDLFLKKPLLEDLVFQVQGNPVYAHQAVIVARCHVLAAMVTDYRTRNVECIRVKIEIADIIIETFDCLLEYLYTDDLPKDVSQDILLDILSLANRYELPRLVTLCEYRLILKVQEISDSRIAVSSVVHILCQAKIHEAHQLSKWCLNLIARNYLKFRTSKEMLRLSEQDREYVASRQWPQKCCLSSRHETLVQNYLDKRKRLFQSNATTRCAVM</sequence>
<dbReference type="KEGG" id="aten:116304318"/>
<dbReference type="PROSITE" id="PS51419">
    <property type="entry name" value="RAB"/>
    <property type="match status" value="1"/>
</dbReference>
<organism evidence="2 3">
    <name type="scientific">Actinia tenebrosa</name>
    <name type="common">Australian red waratah sea anemone</name>
    <dbReference type="NCBI Taxonomy" id="6105"/>
    <lineage>
        <taxon>Eukaryota</taxon>
        <taxon>Metazoa</taxon>
        <taxon>Cnidaria</taxon>
        <taxon>Anthozoa</taxon>
        <taxon>Hexacorallia</taxon>
        <taxon>Actiniaria</taxon>
        <taxon>Actiniidae</taxon>
        <taxon>Actinia</taxon>
    </lineage>
</organism>
<dbReference type="InterPro" id="IPR000210">
    <property type="entry name" value="BTB/POZ_dom"/>
</dbReference>
<dbReference type="Pfam" id="PF00071">
    <property type="entry name" value="Ras"/>
    <property type="match status" value="1"/>
</dbReference>
<reference evidence="3" key="1">
    <citation type="submission" date="2025-08" db="UniProtKB">
        <authorList>
            <consortium name="RefSeq"/>
        </authorList>
    </citation>
    <scope>IDENTIFICATION</scope>
    <source>
        <tissue evidence="3">Tentacle</tissue>
    </source>
</reference>
<name>A0A6P8IRW9_ACTTE</name>
<dbReference type="SUPFAM" id="SSF52540">
    <property type="entry name" value="P-loop containing nucleoside triphosphate hydrolases"/>
    <property type="match status" value="1"/>
</dbReference>
<dbReference type="PRINTS" id="PR00449">
    <property type="entry name" value="RASTRNSFRMNG"/>
</dbReference>
<protein>
    <submittedName>
        <fullName evidence="3">Rho-related protein racA-like</fullName>
    </submittedName>
</protein>
<keyword evidence="2" id="KW-1185">Reference proteome</keyword>
<dbReference type="PROSITE" id="PS51421">
    <property type="entry name" value="RAS"/>
    <property type="match status" value="1"/>
</dbReference>
<dbReference type="InParanoid" id="A0A6P8IRW9"/>
<dbReference type="SMART" id="SM00225">
    <property type="entry name" value="BTB"/>
    <property type="match status" value="2"/>
</dbReference>
<dbReference type="Gene3D" id="3.30.710.10">
    <property type="entry name" value="Potassium Channel Kv1.1, Chain A"/>
    <property type="match status" value="2"/>
</dbReference>
<evidence type="ECO:0000259" key="1">
    <source>
        <dbReference type="PROSITE" id="PS50097"/>
    </source>
</evidence>
<proteinExistence type="predicted"/>
<dbReference type="OrthoDB" id="25896at2759"/>
<feature type="domain" description="BTB" evidence="1">
    <location>
        <begin position="399"/>
        <end position="469"/>
    </location>
</feature>
<dbReference type="Pfam" id="PF00651">
    <property type="entry name" value="BTB"/>
    <property type="match status" value="2"/>
</dbReference>
<dbReference type="PANTHER" id="PTHR24413">
    <property type="entry name" value="SPECKLE-TYPE POZ PROTEIN"/>
    <property type="match status" value="1"/>
</dbReference>
<evidence type="ECO:0000313" key="2">
    <source>
        <dbReference type="Proteomes" id="UP000515163"/>
    </source>
</evidence>
<dbReference type="SMART" id="SM00174">
    <property type="entry name" value="RHO"/>
    <property type="match status" value="1"/>
</dbReference>
<dbReference type="SMART" id="SM00173">
    <property type="entry name" value="RAS"/>
    <property type="match status" value="1"/>
</dbReference>
<dbReference type="GO" id="GO:0003924">
    <property type="term" value="F:GTPase activity"/>
    <property type="evidence" value="ECO:0007669"/>
    <property type="project" value="InterPro"/>
</dbReference>